<evidence type="ECO:0000256" key="1">
    <source>
        <dbReference type="SAM" id="SignalP"/>
    </source>
</evidence>
<dbReference type="Proteomes" id="UP001365542">
    <property type="component" value="Unassembled WGS sequence"/>
</dbReference>
<keyword evidence="1" id="KW-0732">Signal</keyword>
<dbReference type="PANTHER" id="PTHR13593:SF113">
    <property type="entry name" value="SI:DKEY-266F7.9"/>
    <property type="match status" value="1"/>
</dbReference>
<evidence type="ECO:0008006" key="4">
    <source>
        <dbReference type="Google" id="ProtNLM"/>
    </source>
</evidence>
<evidence type="ECO:0000313" key="2">
    <source>
        <dbReference type="EMBL" id="KAK6542742.1"/>
    </source>
</evidence>
<dbReference type="GO" id="GO:0006629">
    <property type="term" value="P:lipid metabolic process"/>
    <property type="evidence" value="ECO:0007669"/>
    <property type="project" value="InterPro"/>
</dbReference>
<dbReference type="Gene3D" id="3.20.20.190">
    <property type="entry name" value="Phosphatidylinositol (PI) phosphodiesterase"/>
    <property type="match status" value="1"/>
</dbReference>
<organism evidence="2 3">
    <name type="scientific">Orbilia ellipsospora</name>
    <dbReference type="NCBI Taxonomy" id="2528407"/>
    <lineage>
        <taxon>Eukaryota</taxon>
        <taxon>Fungi</taxon>
        <taxon>Dikarya</taxon>
        <taxon>Ascomycota</taxon>
        <taxon>Pezizomycotina</taxon>
        <taxon>Orbiliomycetes</taxon>
        <taxon>Orbiliales</taxon>
        <taxon>Orbiliaceae</taxon>
        <taxon>Orbilia</taxon>
    </lineage>
</organism>
<dbReference type="PANTHER" id="PTHR13593">
    <property type="match status" value="1"/>
</dbReference>
<accession>A0AAV9XME6</accession>
<dbReference type="InterPro" id="IPR051057">
    <property type="entry name" value="PI-PLC_domain"/>
</dbReference>
<gene>
    <name evidence="2" type="ORF">TWF694_006683</name>
</gene>
<sequence length="754" mass="81356">MYCLLRLWPLVAIATALVPAPSSGVRELRDVALYDLYQRAVANHTEFERGLGTSADVYIFNDWPTGMTFTSSNSEYMSTEPPATLVLSPYSVSNKYTIDANGWIPLQSKFQITLNPGTPSNINVDIGVLPFKTDYAPDINNPASQAGVMLAPFNILGKGSDFSFFFFSGPGILGPLLNSALDANIGAFIANIRKTPLKFSVSSDVDITINDIVNPDIKCSYASIVPGSTDGLITVNAIVDITVELQTTARFKKLTQNANVQFTGLSVLVTAQVDLGGLITSGSTAASNIGVTFTRFQTSLDSLTVDGDILTDIVAFLYPVLAPFLKLPYKLMSVINTSQNGPILTGLNNLVQSLGVKQVVTSKRWINARSLSSIWEKIKSVFDPPPTLQATGTPAPPPPIATPVPPAPTNTPAPTEAPWMSTLAIQGMKLSDLYIPGTHDSQAYAFQHILSLIQYPDIAFLWTFDYTLPAPSDGSFDPISGRPIHLGPVLGDYVMNSIIHVSRAQSRDLTTQLNGGIRHFDLRVYYDPSDDTFYSQHGLRAVPKLVDLLTQVQNFIASNPTAQELIVLDISHTNFNQDFELDNGTTITSDQVHAKFQSTIGQLQQWIYMPPNARGTPNFDFQTLQNATLGSITQGGNKVLILTPDFALPDLSVNTDGWIVAPSDKPPAGFYELSTAAALTPGDIVGNVLKGLSGRLEPDLLGVKAQEANAQIESTLRSLEGKTGTRVQLVSVDWWEFGANGKSAADIIIGLNGV</sequence>
<dbReference type="EMBL" id="JAVHJO010000002">
    <property type="protein sequence ID" value="KAK6542742.1"/>
    <property type="molecule type" value="Genomic_DNA"/>
</dbReference>
<keyword evidence="3" id="KW-1185">Reference proteome</keyword>
<comment type="caution">
    <text evidence="2">The sequence shown here is derived from an EMBL/GenBank/DDBJ whole genome shotgun (WGS) entry which is preliminary data.</text>
</comment>
<dbReference type="SUPFAM" id="SSF51695">
    <property type="entry name" value="PLC-like phosphodiesterases"/>
    <property type="match status" value="1"/>
</dbReference>
<dbReference type="InterPro" id="IPR017946">
    <property type="entry name" value="PLC-like_Pdiesterase_TIM-brl"/>
</dbReference>
<reference evidence="2 3" key="1">
    <citation type="submission" date="2019-10" db="EMBL/GenBank/DDBJ databases">
        <authorList>
            <person name="Palmer J.M."/>
        </authorList>
    </citation>
    <scope>NUCLEOTIDE SEQUENCE [LARGE SCALE GENOMIC DNA]</scope>
    <source>
        <strain evidence="2 3">TWF694</strain>
    </source>
</reference>
<name>A0AAV9XME6_9PEZI</name>
<dbReference type="AlphaFoldDB" id="A0AAV9XME6"/>
<feature type="chain" id="PRO_5043698770" description="PLC-like phosphodiesterase" evidence="1">
    <location>
        <begin position="25"/>
        <end position="754"/>
    </location>
</feature>
<dbReference type="GO" id="GO:0008081">
    <property type="term" value="F:phosphoric diester hydrolase activity"/>
    <property type="evidence" value="ECO:0007669"/>
    <property type="project" value="InterPro"/>
</dbReference>
<protein>
    <recommendedName>
        <fullName evidence="4">PLC-like phosphodiesterase</fullName>
    </recommendedName>
</protein>
<evidence type="ECO:0000313" key="3">
    <source>
        <dbReference type="Proteomes" id="UP001365542"/>
    </source>
</evidence>
<proteinExistence type="predicted"/>
<feature type="signal peptide" evidence="1">
    <location>
        <begin position="1"/>
        <end position="24"/>
    </location>
</feature>